<feature type="domain" description="Sm" evidence="13">
    <location>
        <begin position="6"/>
        <end position="78"/>
    </location>
</feature>
<dbReference type="CDD" id="cd01721">
    <property type="entry name" value="Sm_D3"/>
    <property type="match status" value="1"/>
</dbReference>
<dbReference type="InterPro" id="IPR027141">
    <property type="entry name" value="LSm4/Sm_D1/D3"/>
</dbReference>
<dbReference type="InterPro" id="IPR010920">
    <property type="entry name" value="LSM_dom_sf"/>
</dbReference>
<dbReference type="SMART" id="SM00651">
    <property type="entry name" value="Sm"/>
    <property type="match status" value="1"/>
</dbReference>
<evidence type="ECO:0000256" key="2">
    <source>
        <dbReference type="ARBA" id="ARBA00004514"/>
    </source>
</evidence>
<dbReference type="EMBL" id="JAKROA010000001">
    <property type="protein sequence ID" value="KAL5112129.1"/>
    <property type="molecule type" value="Genomic_DNA"/>
</dbReference>
<dbReference type="PANTHER" id="PTHR23338">
    <property type="entry name" value="SMALL NUCLEAR RIBONUCLEOPROTEIN SM"/>
    <property type="match status" value="1"/>
</dbReference>
<dbReference type="Pfam" id="PF01423">
    <property type="entry name" value="LSM"/>
    <property type="match status" value="1"/>
</dbReference>
<evidence type="ECO:0000256" key="7">
    <source>
        <dbReference type="ARBA" id="ARBA00022728"/>
    </source>
</evidence>
<dbReference type="InterPro" id="IPR047575">
    <property type="entry name" value="Sm"/>
</dbReference>
<dbReference type="InterPro" id="IPR001163">
    <property type="entry name" value="Sm_dom_euk/arc"/>
</dbReference>
<comment type="similarity">
    <text evidence="3 12">Belongs to the snRNP core protein family.</text>
</comment>
<organism evidence="14 15">
    <name type="scientific">Taenia crassiceps</name>
    <dbReference type="NCBI Taxonomy" id="6207"/>
    <lineage>
        <taxon>Eukaryota</taxon>
        <taxon>Metazoa</taxon>
        <taxon>Spiralia</taxon>
        <taxon>Lophotrochozoa</taxon>
        <taxon>Platyhelminthes</taxon>
        <taxon>Cestoda</taxon>
        <taxon>Eucestoda</taxon>
        <taxon>Cyclophyllidea</taxon>
        <taxon>Taeniidae</taxon>
        <taxon>Taenia</taxon>
    </lineage>
</organism>
<evidence type="ECO:0000313" key="14">
    <source>
        <dbReference type="EMBL" id="KAL5112129.1"/>
    </source>
</evidence>
<keyword evidence="6 12" id="KW-0507">mRNA processing</keyword>
<accession>A0ABR4QQY0</accession>
<comment type="caution">
    <text evidence="14">The sequence shown here is derived from an EMBL/GenBank/DDBJ whole genome shotgun (WGS) entry which is preliminary data.</text>
</comment>
<keyword evidence="10 12" id="KW-0687">Ribonucleoprotein</keyword>
<evidence type="ECO:0000256" key="12">
    <source>
        <dbReference type="RuleBase" id="RU365050"/>
    </source>
</evidence>
<evidence type="ECO:0000313" key="15">
    <source>
        <dbReference type="Proteomes" id="UP001651158"/>
    </source>
</evidence>
<keyword evidence="5" id="KW-0963">Cytoplasm</keyword>
<name>A0ABR4QQY0_9CEST</name>
<evidence type="ECO:0000256" key="3">
    <source>
        <dbReference type="ARBA" id="ARBA00008146"/>
    </source>
</evidence>
<comment type="subcellular location">
    <subcellularLocation>
        <location evidence="2">Cytoplasm</location>
        <location evidence="2">Cytosol</location>
    </subcellularLocation>
    <subcellularLocation>
        <location evidence="1 12">Nucleus</location>
    </subcellularLocation>
</comment>
<dbReference type="Gene3D" id="2.30.30.100">
    <property type="match status" value="1"/>
</dbReference>
<reference evidence="14 15" key="1">
    <citation type="journal article" date="2022" name="Front. Cell. Infect. Microbiol.">
        <title>The Genomes of Two Strains of Taenia crassiceps the Animal Model for the Study of Human Cysticercosis.</title>
        <authorList>
            <person name="Bobes R.J."/>
            <person name="Estrada K."/>
            <person name="Rios-Valencia D.G."/>
            <person name="Calderon-Gallegos A."/>
            <person name="de la Torre P."/>
            <person name="Carrero J.C."/>
            <person name="Sanchez-Flores A."/>
            <person name="Laclette J.P."/>
        </authorList>
    </citation>
    <scope>NUCLEOTIDE SEQUENCE [LARGE SCALE GENOMIC DNA]</scope>
    <source>
        <strain evidence="14">WFUcys</strain>
    </source>
</reference>
<evidence type="ECO:0000259" key="13">
    <source>
        <dbReference type="PROSITE" id="PS52002"/>
    </source>
</evidence>
<dbReference type="Proteomes" id="UP001651158">
    <property type="component" value="Unassembled WGS sequence"/>
</dbReference>
<evidence type="ECO:0000256" key="9">
    <source>
        <dbReference type="ARBA" id="ARBA00023242"/>
    </source>
</evidence>
<keyword evidence="9 12" id="KW-0539">Nucleus</keyword>
<evidence type="ECO:0000256" key="6">
    <source>
        <dbReference type="ARBA" id="ARBA00022664"/>
    </source>
</evidence>
<evidence type="ECO:0000256" key="4">
    <source>
        <dbReference type="ARBA" id="ARBA00020160"/>
    </source>
</evidence>
<evidence type="ECO:0000256" key="10">
    <source>
        <dbReference type="ARBA" id="ARBA00023274"/>
    </source>
</evidence>
<keyword evidence="15" id="KW-1185">Reference proteome</keyword>
<evidence type="ECO:0000256" key="11">
    <source>
        <dbReference type="ARBA" id="ARBA00033126"/>
    </source>
</evidence>
<dbReference type="PROSITE" id="PS52002">
    <property type="entry name" value="SM"/>
    <property type="match status" value="1"/>
</dbReference>
<protein>
    <recommendedName>
        <fullName evidence="4 12">Small nuclear ribonucleoprotein Sm D3</fullName>
        <shortName evidence="12">Sm-D3</shortName>
    </recommendedName>
    <alternativeName>
        <fullName evidence="11 12">snRNP core protein D3</fullName>
    </alternativeName>
</protein>
<dbReference type="InterPro" id="IPR034099">
    <property type="entry name" value="SmD3"/>
</dbReference>
<proteinExistence type="inferred from homology"/>
<evidence type="ECO:0000256" key="5">
    <source>
        <dbReference type="ARBA" id="ARBA00022490"/>
    </source>
</evidence>
<keyword evidence="7" id="KW-0747">Spliceosome</keyword>
<dbReference type="SUPFAM" id="SSF50182">
    <property type="entry name" value="Sm-like ribonucleoproteins"/>
    <property type="match status" value="1"/>
</dbReference>
<evidence type="ECO:0000256" key="1">
    <source>
        <dbReference type="ARBA" id="ARBA00004123"/>
    </source>
</evidence>
<keyword evidence="8 12" id="KW-0508">mRNA splicing</keyword>
<gene>
    <name evidence="14" type="ORF">TcWFU_005358</name>
</gene>
<evidence type="ECO:0000256" key="8">
    <source>
        <dbReference type="ARBA" id="ARBA00023187"/>
    </source>
</evidence>
<sequence>MSSVGVPIKVLHDAEGHVITLETINGEVFRGKLIEAEDNMNVHMQEIIMTARDGKTSSLQHVYIRGSKIRYVEELADVKETSRRSWFGCAICTIWVILADVGKSRILPQLIIAF</sequence>